<gene>
    <name evidence="1" type="ORF">POM88_010772</name>
</gene>
<dbReference type="PANTHER" id="PTHR47165">
    <property type="entry name" value="OS03G0429900 PROTEIN"/>
    <property type="match status" value="1"/>
</dbReference>
<evidence type="ECO:0008006" key="3">
    <source>
        <dbReference type="Google" id="ProtNLM"/>
    </source>
</evidence>
<dbReference type="InterPro" id="IPR012340">
    <property type="entry name" value="NA-bd_OB-fold"/>
</dbReference>
<accession>A0AAD8IU96</accession>
<organism evidence="1 2">
    <name type="scientific">Heracleum sosnowskyi</name>
    <dbReference type="NCBI Taxonomy" id="360622"/>
    <lineage>
        <taxon>Eukaryota</taxon>
        <taxon>Viridiplantae</taxon>
        <taxon>Streptophyta</taxon>
        <taxon>Embryophyta</taxon>
        <taxon>Tracheophyta</taxon>
        <taxon>Spermatophyta</taxon>
        <taxon>Magnoliopsida</taxon>
        <taxon>eudicotyledons</taxon>
        <taxon>Gunneridae</taxon>
        <taxon>Pentapetalae</taxon>
        <taxon>asterids</taxon>
        <taxon>campanulids</taxon>
        <taxon>Apiales</taxon>
        <taxon>Apiaceae</taxon>
        <taxon>Apioideae</taxon>
        <taxon>apioid superclade</taxon>
        <taxon>Tordylieae</taxon>
        <taxon>Tordyliinae</taxon>
        <taxon>Heracleum</taxon>
    </lineage>
</organism>
<proteinExistence type="predicted"/>
<dbReference type="PANTHER" id="PTHR47165:SF4">
    <property type="entry name" value="OS03G0429900 PROTEIN"/>
    <property type="match status" value="1"/>
</dbReference>
<dbReference type="Proteomes" id="UP001237642">
    <property type="component" value="Unassembled WGS sequence"/>
</dbReference>
<reference evidence="1" key="2">
    <citation type="submission" date="2023-05" db="EMBL/GenBank/DDBJ databases">
        <authorList>
            <person name="Schelkunov M.I."/>
        </authorList>
    </citation>
    <scope>NUCLEOTIDE SEQUENCE</scope>
    <source>
        <strain evidence="1">Hsosn_3</strain>
        <tissue evidence="1">Leaf</tissue>
    </source>
</reference>
<sequence>MNDYDPIKDINSSTFVWKCRVKLQALWKGINHQSKEFFGLNMLFNTRIHAYVSKQYYDDLLEKCVEGHIYILSNFKVKDLLGDEIFRPVRNNKHIYFKPHTKLEKDEDEGLDIEDYAFDLYHMKEIEKWADDNRFLIDFVEKLENLQPKITINKNNQDTTRVKFEMCDGRVNVTLFDQLGINVKKALKNLDPNEIFVIISSARVGRYEGSPNISNYPTTRFYINPNHYSITELKVAMKNKEKMDTTMTEDDNKHKIMTVKEIRKLKSEFKEEQEEYNFPEILRFFVNQKYKMTIELNENNLKNGSTVYEAREMVENNEVSNSFDQNKEVTTYREDIPVIEDTEEEGNNIKTPATGNSTNMKLRMRKNVEPLTYDNIVQQPVIPLKNIKKEKVTAIAFKVT</sequence>
<protein>
    <recommendedName>
        <fullName evidence="3">DUF223 domain-containing protein</fullName>
    </recommendedName>
</protein>
<evidence type="ECO:0000313" key="1">
    <source>
        <dbReference type="EMBL" id="KAK1391716.1"/>
    </source>
</evidence>
<keyword evidence="2" id="KW-1185">Reference proteome</keyword>
<dbReference type="AlphaFoldDB" id="A0AAD8IU96"/>
<dbReference type="EMBL" id="JAUIZM010000003">
    <property type="protein sequence ID" value="KAK1391716.1"/>
    <property type="molecule type" value="Genomic_DNA"/>
</dbReference>
<dbReference type="SUPFAM" id="SSF50249">
    <property type="entry name" value="Nucleic acid-binding proteins"/>
    <property type="match status" value="1"/>
</dbReference>
<reference evidence="1" key="1">
    <citation type="submission" date="2023-02" db="EMBL/GenBank/DDBJ databases">
        <title>Genome of toxic invasive species Heracleum sosnowskyi carries increased number of genes despite the absence of recent whole-genome duplications.</title>
        <authorList>
            <person name="Schelkunov M."/>
            <person name="Shtratnikova V."/>
            <person name="Makarenko M."/>
            <person name="Klepikova A."/>
            <person name="Omelchenko D."/>
            <person name="Novikova G."/>
            <person name="Obukhova E."/>
            <person name="Bogdanov V."/>
            <person name="Penin A."/>
            <person name="Logacheva M."/>
        </authorList>
    </citation>
    <scope>NUCLEOTIDE SEQUENCE</scope>
    <source>
        <strain evidence="1">Hsosn_3</strain>
        <tissue evidence="1">Leaf</tissue>
    </source>
</reference>
<dbReference type="Gene3D" id="2.40.50.140">
    <property type="entry name" value="Nucleic acid-binding proteins"/>
    <property type="match status" value="2"/>
</dbReference>
<comment type="caution">
    <text evidence="1">The sequence shown here is derived from an EMBL/GenBank/DDBJ whole genome shotgun (WGS) entry which is preliminary data.</text>
</comment>
<evidence type="ECO:0000313" key="2">
    <source>
        <dbReference type="Proteomes" id="UP001237642"/>
    </source>
</evidence>
<name>A0AAD8IU96_9APIA</name>